<reference evidence="1" key="1">
    <citation type="submission" date="2021-01" db="EMBL/GenBank/DDBJ databases">
        <title>Genomic Encyclopedia of Type Strains, Phase IV (KMG-IV): sequencing the most valuable type-strain genomes for metagenomic binning, comparative biology and taxonomic classification.</title>
        <authorList>
            <person name="Goeker M."/>
        </authorList>
    </citation>
    <scope>NUCLEOTIDE SEQUENCE</scope>
    <source>
        <strain evidence="1">DSM 25523</strain>
    </source>
</reference>
<evidence type="ECO:0000313" key="1">
    <source>
        <dbReference type="EMBL" id="MBM7589021.1"/>
    </source>
</evidence>
<dbReference type="Proteomes" id="UP000717624">
    <property type="component" value="Unassembled WGS sequence"/>
</dbReference>
<organism evidence="1 2">
    <name type="scientific">Brevibacillus fulvus</name>
    <dbReference type="NCBI Taxonomy" id="1125967"/>
    <lineage>
        <taxon>Bacteria</taxon>
        <taxon>Bacillati</taxon>
        <taxon>Bacillota</taxon>
        <taxon>Bacilli</taxon>
        <taxon>Bacillales</taxon>
        <taxon>Paenibacillaceae</taxon>
        <taxon>Brevibacillus</taxon>
    </lineage>
</organism>
<comment type="caution">
    <text evidence="1">The sequence shown here is derived from an EMBL/GenBank/DDBJ whole genome shotgun (WGS) entry which is preliminary data.</text>
</comment>
<proteinExistence type="predicted"/>
<keyword evidence="2" id="KW-1185">Reference proteome</keyword>
<accession>A0A939BU09</accession>
<dbReference type="RefSeq" id="WP_204516720.1">
    <property type="nucleotide sequence ID" value="NZ_BAABIN010000009.1"/>
</dbReference>
<protein>
    <submittedName>
        <fullName evidence="1">Uncharacterized protein YjgD (DUF1641 family)</fullName>
    </submittedName>
</protein>
<sequence length="188" mass="20630">MDTASKQDASVLLEELSNKEVQEAMVTLIQKLPQIKDAVLKVEQGIGTVTSFATDPKNFNSLADTIFSLSNVLNKENLEALLTIIEKLPQIAKMVELLDRVAPFLELVANKDNLVTVAETLETLASPVKDRIQDGVSIVREAKERSAQNTTTVSVFGLLKMLKEPAVQNGLKFTQALLEVLAEKKLVK</sequence>
<dbReference type="EMBL" id="JAFBEB010000001">
    <property type="protein sequence ID" value="MBM7589021.1"/>
    <property type="molecule type" value="Genomic_DNA"/>
</dbReference>
<evidence type="ECO:0000313" key="2">
    <source>
        <dbReference type="Proteomes" id="UP000717624"/>
    </source>
</evidence>
<dbReference type="AlphaFoldDB" id="A0A939BU09"/>
<name>A0A939BU09_9BACL</name>
<gene>
    <name evidence="1" type="ORF">JOD01_000607</name>
</gene>